<accession>A0A7S3V6Y3</accession>
<feature type="compositionally biased region" description="Polar residues" evidence="1">
    <location>
        <begin position="1"/>
        <end position="10"/>
    </location>
</feature>
<evidence type="ECO:0000313" key="2">
    <source>
        <dbReference type="EMBL" id="CAE0460668.1"/>
    </source>
</evidence>
<feature type="compositionally biased region" description="Polar residues" evidence="1">
    <location>
        <begin position="44"/>
        <end position="57"/>
    </location>
</feature>
<gene>
    <name evidence="2" type="ORF">CDEB00056_LOCUS5509</name>
</gene>
<protein>
    <submittedName>
        <fullName evidence="2">Uncharacterized protein</fullName>
    </submittedName>
</protein>
<name>A0A7S3V6Y3_9STRA</name>
<feature type="region of interest" description="Disordered" evidence="1">
    <location>
        <begin position="266"/>
        <end position="286"/>
    </location>
</feature>
<organism evidence="2">
    <name type="scientific">Chaetoceros debilis</name>
    <dbReference type="NCBI Taxonomy" id="122233"/>
    <lineage>
        <taxon>Eukaryota</taxon>
        <taxon>Sar</taxon>
        <taxon>Stramenopiles</taxon>
        <taxon>Ochrophyta</taxon>
        <taxon>Bacillariophyta</taxon>
        <taxon>Coscinodiscophyceae</taxon>
        <taxon>Chaetocerotophycidae</taxon>
        <taxon>Chaetocerotales</taxon>
        <taxon>Chaetocerotaceae</taxon>
        <taxon>Chaetoceros</taxon>
    </lineage>
</organism>
<dbReference type="AlphaFoldDB" id="A0A7S3V6Y3"/>
<reference evidence="2" key="1">
    <citation type="submission" date="2021-01" db="EMBL/GenBank/DDBJ databases">
        <authorList>
            <person name="Corre E."/>
            <person name="Pelletier E."/>
            <person name="Niang G."/>
            <person name="Scheremetjew M."/>
            <person name="Finn R."/>
            <person name="Kale V."/>
            <person name="Holt S."/>
            <person name="Cochrane G."/>
            <person name="Meng A."/>
            <person name="Brown T."/>
            <person name="Cohen L."/>
        </authorList>
    </citation>
    <scope>NUCLEOTIDE SEQUENCE</scope>
    <source>
        <strain evidence="2">MM31A-1</strain>
    </source>
</reference>
<feature type="compositionally biased region" description="Low complexity" evidence="1">
    <location>
        <begin position="25"/>
        <end position="34"/>
    </location>
</feature>
<evidence type="ECO:0000256" key="1">
    <source>
        <dbReference type="SAM" id="MobiDB-lite"/>
    </source>
</evidence>
<sequence length="563" mass="61759">MLPSSLSSIVKKTRGSLSRDEEGSKASSSSSFTFYKKKTSSSSNETPIGSINPSHDQNWTPVHIIASDEDLGAEKDLSGVKEVHEENVQETYHPNGSDKITDDAITTLDEATVSAHDPFQYAHCSKPVFIDTAKGDVLLGSDQKDYDPSDDTLDQLRMQAEMFLEDQKRKNAELLELERLELELESAGYVTSNPKGSSGELSFDVDESILCSSTYENIMDEALGSFNEDGQEHALYRYSGPGPGVITHDSSRANFVKLEPTLVKELSESSDPSGGKHIKSEFDAAGGKPHDTKIVIIPGKIETKQSNHEDFCQETFANIGKVISVQNNEGCANKLLNSSLTCNEEPPSSSQKDKVFYLYSATFCIILVSLLLYMALSGGSDDGGTDLMTTDEEEEVIIEEISTYQNECPEESFHYAMYQFSNVVDKQDAQSQTDIPSAFSVRTIANIMLRGLVLFEIVQYSRNALTGGKEAITASTTKSKGREKCTKTPIKPKLQREVKSLEKENIFVSSFVTDIVSPKDGTIETVKRSTRIKSAPSAQVNLLAEFGDAPKKNIVGCKLVKTE</sequence>
<feature type="region of interest" description="Disordered" evidence="1">
    <location>
        <begin position="1"/>
        <end position="57"/>
    </location>
</feature>
<proteinExistence type="predicted"/>
<dbReference type="EMBL" id="HBIO01007370">
    <property type="protein sequence ID" value="CAE0460668.1"/>
    <property type="molecule type" value="Transcribed_RNA"/>
</dbReference>